<evidence type="ECO:0000313" key="1">
    <source>
        <dbReference type="EMBL" id="KUM50899.1"/>
    </source>
</evidence>
<gene>
    <name evidence="1" type="ORF">ABT39_MTgene745</name>
</gene>
<proteinExistence type="predicted"/>
<reference evidence="1" key="1">
    <citation type="journal article" date="2015" name="Genome Biol. Evol.">
        <title>Organellar Genomes of White Spruce (Picea glauca): Assembly and Annotation.</title>
        <authorList>
            <person name="Jackman S.D."/>
            <person name="Warren R.L."/>
            <person name="Gibb E.A."/>
            <person name="Vandervalk B.P."/>
            <person name="Mohamadi H."/>
            <person name="Chu J."/>
            <person name="Raymond A."/>
            <person name="Pleasance S."/>
            <person name="Coope R."/>
            <person name="Wildung M.R."/>
            <person name="Ritland C.E."/>
            <person name="Bousquet J."/>
            <person name="Jones S.J."/>
            <person name="Bohlmann J."/>
            <person name="Birol I."/>
        </authorList>
    </citation>
    <scope>NUCLEOTIDE SEQUENCE [LARGE SCALE GENOMIC DNA]</scope>
    <source>
        <tissue evidence="1">Flushing bud</tissue>
    </source>
</reference>
<protein>
    <submittedName>
        <fullName evidence="1">Uncharacterized protein</fullName>
    </submittedName>
</protein>
<accession>A0A101M4D9</accession>
<dbReference type="EMBL" id="LKAM01000001">
    <property type="protein sequence ID" value="KUM50899.1"/>
    <property type="molecule type" value="Genomic_DNA"/>
</dbReference>
<sequence length="71" mass="8272">MPRRTCDRWLICSGRFQVYFRHHMPFPCKTNCNAMRQRLLGSPLTLTAASSSLHAVNNIYIYIYCYGLISI</sequence>
<comment type="caution">
    <text evidence="1">The sequence shown here is derived from an EMBL/GenBank/DDBJ whole genome shotgun (WGS) entry which is preliminary data.</text>
</comment>
<dbReference type="AlphaFoldDB" id="A0A101M4D9"/>
<keyword evidence="1" id="KW-0496">Mitochondrion</keyword>
<organism evidence="1">
    <name type="scientific">Picea glauca</name>
    <name type="common">White spruce</name>
    <name type="synonym">Pinus glauca</name>
    <dbReference type="NCBI Taxonomy" id="3330"/>
    <lineage>
        <taxon>Eukaryota</taxon>
        <taxon>Viridiplantae</taxon>
        <taxon>Streptophyta</taxon>
        <taxon>Embryophyta</taxon>
        <taxon>Tracheophyta</taxon>
        <taxon>Spermatophyta</taxon>
        <taxon>Pinopsida</taxon>
        <taxon>Pinidae</taxon>
        <taxon>Conifers I</taxon>
        <taxon>Pinales</taxon>
        <taxon>Pinaceae</taxon>
        <taxon>Picea</taxon>
    </lineage>
</organism>
<geneLocation type="mitochondrion" evidence="1"/>
<name>A0A101M4D9_PICGL</name>